<keyword evidence="3" id="KW-0442">Lipid degradation</keyword>
<name>A0A3L6PF75_PANMI</name>
<evidence type="ECO:0008006" key="6">
    <source>
        <dbReference type="Google" id="ProtNLM"/>
    </source>
</evidence>
<protein>
    <recommendedName>
        <fullName evidence="6">GDSL esterase/lipase</fullName>
    </recommendedName>
</protein>
<organism evidence="4 5">
    <name type="scientific">Panicum miliaceum</name>
    <name type="common">Proso millet</name>
    <name type="synonym">Broomcorn millet</name>
    <dbReference type="NCBI Taxonomy" id="4540"/>
    <lineage>
        <taxon>Eukaryota</taxon>
        <taxon>Viridiplantae</taxon>
        <taxon>Streptophyta</taxon>
        <taxon>Embryophyta</taxon>
        <taxon>Tracheophyta</taxon>
        <taxon>Spermatophyta</taxon>
        <taxon>Magnoliopsida</taxon>
        <taxon>Liliopsida</taxon>
        <taxon>Poales</taxon>
        <taxon>Poaceae</taxon>
        <taxon>PACMAD clade</taxon>
        <taxon>Panicoideae</taxon>
        <taxon>Panicodae</taxon>
        <taxon>Paniceae</taxon>
        <taxon>Panicinae</taxon>
        <taxon>Panicum</taxon>
        <taxon>Panicum sect. Panicum</taxon>
    </lineage>
</organism>
<gene>
    <name evidence="4" type="ORF">C2845_PM10G21670</name>
</gene>
<dbReference type="InterPro" id="IPR036514">
    <property type="entry name" value="SGNH_hydro_sf"/>
</dbReference>
<dbReference type="InterPro" id="IPR051058">
    <property type="entry name" value="GDSL_Est/Lipase"/>
</dbReference>
<evidence type="ECO:0000256" key="2">
    <source>
        <dbReference type="ARBA" id="ARBA00022801"/>
    </source>
</evidence>
<dbReference type="EMBL" id="PQIB02000018">
    <property type="protein sequence ID" value="RLM55021.1"/>
    <property type="molecule type" value="Genomic_DNA"/>
</dbReference>
<dbReference type="STRING" id="4540.A0A3L6PF75"/>
<evidence type="ECO:0000256" key="3">
    <source>
        <dbReference type="ARBA" id="ARBA00022963"/>
    </source>
</evidence>
<keyword evidence="3" id="KW-0443">Lipid metabolism</keyword>
<keyword evidence="5" id="KW-1185">Reference proteome</keyword>
<dbReference type="InterPro" id="IPR001087">
    <property type="entry name" value="GDSL"/>
</dbReference>
<dbReference type="Pfam" id="PF00657">
    <property type="entry name" value="Lipase_GDSL"/>
    <property type="match status" value="1"/>
</dbReference>
<comment type="caution">
    <text evidence="4">The sequence shown here is derived from an EMBL/GenBank/DDBJ whole genome shotgun (WGS) entry which is preliminary data.</text>
</comment>
<dbReference type="PANTHER" id="PTHR45648:SF46">
    <property type="entry name" value="OS06G0725100 PROTEIN"/>
    <property type="match status" value="1"/>
</dbReference>
<accession>A0A3L6PF75</accession>
<evidence type="ECO:0000256" key="1">
    <source>
        <dbReference type="ARBA" id="ARBA00008668"/>
    </source>
</evidence>
<keyword evidence="2" id="KW-0378">Hydrolase</keyword>
<reference evidence="5" key="1">
    <citation type="journal article" date="2019" name="Nat. Commun.">
        <title>The genome of broomcorn millet.</title>
        <authorList>
            <person name="Zou C."/>
            <person name="Miki D."/>
            <person name="Li D."/>
            <person name="Tang Q."/>
            <person name="Xiao L."/>
            <person name="Rajput S."/>
            <person name="Deng P."/>
            <person name="Jia W."/>
            <person name="Huang R."/>
            <person name="Zhang M."/>
            <person name="Sun Y."/>
            <person name="Hu J."/>
            <person name="Fu X."/>
            <person name="Schnable P.S."/>
            <person name="Li F."/>
            <person name="Zhang H."/>
            <person name="Feng B."/>
            <person name="Zhu X."/>
            <person name="Liu R."/>
            <person name="Schnable J.C."/>
            <person name="Zhu J.-K."/>
            <person name="Zhang H."/>
        </authorList>
    </citation>
    <scope>NUCLEOTIDE SEQUENCE [LARGE SCALE GENOMIC DNA]</scope>
</reference>
<dbReference type="OrthoDB" id="660417at2759"/>
<dbReference type="GO" id="GO:0016042">
    <property type="term" value="P:lipid catabolic process"/>
    <property type="evidence" value="ECO:0007669"/>
    <property type="project" value="UniProtKB-KW"/>
</dbReference>
<proteinExistence type="inferred from homology"/>
<dbReference type="PANTHER" id="PTHR45648">
    <property type="entry name" value="GDSL LIPASE/ACYLHYDROLASE FAMILY PROTEIN (AFU_ORTHOLOGUE AFUA_4G14700)"/>
    <property type="match status" value="1"/>
</dbReference>
<dbReference type="GO" id="GO:0016788">
    <property type="term" value="F:hydrolase activity, acting on ester bonds"/>
    <property type="evidence" value="ECO:0007669"/>
    <property type="project" value="InterPro"/>
</dbReference>
<sequence>MGFQRSPPAYLSLTPRSSRLVVRGLGGVNYASGGAGILDSTFAGRNIPLSKQVRNFGTTRAQMVASLGSTAANDALSQSLFLIAIGTNDMAAFAITQQQSDVAAFYGSLISNYSTAITELYGMGARKFGVINVGQIGCAPLQRAQSPTGACADGMNALAAGFDDALRSLLGRLGSDQQRLQGLAYSLGDLYGLMQATIADPRP</sequence>
<dbReference type="Gene3D" id="3.40.50.1110">
    <property type="entry name" value="SGNH hydrolase"/>
    <property type="match status" value="1"/>
</dbReference>
<dbReference type="AlphaFoldDB" id="A0A3L6PF75"/>
<evidence type="ECO:0000313" key="5">
    <source>
        <dbReference type="Proteomes" id="UP000275267"/>
    </source>
</evidence>
<comment type="similarity">
    <text evidence="1">Belongs to the 'GDSL' lipolytic enzyme family.</text>
</comment>
<dbReference type="Proteomes" id="UP000275267">
    <property type="component" value="Unassembled WGS sequence"/>
</dbReference>
<evidence type="ECO:0000313" key="4">
    <source>
        <dbReference type="EMBL" id="RLM55021.1"/>
    </source>
</evidence>